<evidence type="ECO:0000313" key="10">
    <source>
        <dbReference type="Proteomes" id="UP000284177"/>
    </source>
</evidence>
<evidence type="ECO:0000256" key="2">
    <source>
        <dbReference type="ARBA" id="ARBA00022448"/>
    </source>
</evidence>
<evidence type="ECO:0000313" key="9">
    <source>
        <dbReference type="EMBL" id="RKD34344.1"/>
    </source>
</evidence>
<evidence type="ECO:0000256" key="6">
    <source>
        <dbReference type="ARBA" id="ARBA00022989"/>
    </source>
</evidence>
<keyword evidence="5" id="KW-0769">Symport</keyword>
<organism evidence="9 10">
    <name type="scientific">Thermohalobacter berrensis</name>
    <dbReference type="NCBI Taxonomy" id="99594"/>
    <lineage>
        <taxon>Bacteria</taxon>
        <taxon>Bacillati</taxon>
        <taxon>Bacillota</taxon>
        <taxon>Tissierellia</taxon>
        <taxon>Tissierellales</taxon>
        <taxon>Thermohalobacteraceae</taxon>
        <taxon>Thermohalobacter</taxon>
    </lineage>
</organism>
<feature type="transmembrane region" description="Helical" evidence="8">
    <location>
        <begin position="42"/>
        <end position="67"/>
    </location>
</feature>
<dbReference type="FunFam" id="1.10.3860.10:FF:000001">
    <property type="entry name" value="C4-dicarboxylate transport protein"/>
    <property type="match status" value="1"/>
</dbReference>
<comment type="caution">
    <text evidence="9">The sequence shown here is derived from an EMBL/GenBank/DDBJ whole genome shotgun (WGS) entry which is preliminary data.</text>
</comment>
<keyword evidence="3" id="KW-1003">Cell membrane</keyword>
<protein>
    <submittedName>
        <fullName evidence="9">Sodium:dicarboxylate symporter</fullName>
    </submittedName>
</protein>
<dbReference type="OrthoDB" id="9768885at2"/>
<feature type="transmembrane region" description="Helical" evidence="8">
    <location>
        <begin position="87"/>
        <end position="108"/>
    </location>
</feature>
<keyword evidence="10" id="KW-1185">Reference proteome</keyword>
<dbReference type="PANTHER" id="PTHR42865:SF7">
    <property type="entry name" value="PROTON_GLUTAMATE-ASPARTATE SYMPORTER"/>
    <property type="match status" value="1"/>
</dbReference>
<dbReference type="GO" id="GO:0005886">
    <property type="term" value="C:plasma membrane"/>
    <property type="evidence" value="ECO:0007669"/>
    <property type="project" value="UniProtKB-SubCell"/>
</dbReference>
<evidence type="ECO:0000256" key="7">
    <source>
        <dbReference type="ARBA" id="ARBA00023136"/>
    </source>
</evidence>
<feature type="transmembrane region" description="Helical" evidence="8">
    <location>
        <begin position="145"/>
        <end position="170"/>
    </location>
</feature>
<reference evidence="9 10" key="1">
    <citation type="submission" date="2016-08" db="EMBL/GenBank/DDBJ databases">
        <title>Novel Firmicutes and Novel Genomes.</title>
        <authorList>
            <person name="Poppleton D.I."/>
            <person name="Gribaldo S."/>
        </authorList>
    </citation>
    <scope>NUCLEOTIDE SEQUENCE [LARGE SCALE GENOMIC DNA]</scope>
    <source>
        <strain evidence="9 10">CTT3</strain>
    </source>
</reference>
<dbReference type="RefSeq" id="WP_120166135.1">
    <property type="nucleotide sequence ID" value="NZ_MCIB01000001.1"/>
</dbReference>
<name>A0A419TA35_9FIRM</name>
<dbReference type="Gene3D" id="1.10.3860.10">
    <property type="entry name" value="Sodium:dicarboxylate symporter"/>
    <property type="match status" value="1"/>
</dbReference>
<dbReference type="GO" id="GO:0015293">
    <property type="term" value="F:symporter activity"/>
    <property type="evidence" value="ECO:0007669"/>
    <property type="project" value="UniProtKB-KW"/>
</dbReference>
<keyword evidence="7 8" id="KW-0472">Membrane</keyword>
<keyword evidence="2" id="KW-0813">Transport</keyword>
<evidence type="ECO:0000256" key="4">
    <source>
        <dbReference type="ARBA" id="ARBA00022692"/>
    </source>
</evidence>
<evidence type="ECO:0000256" key="5">
    <source>
        <dbReference type="ARBA" id="ARBA00022847"/>
    </source>
</evidence>
<dbReference type="EMBL" id="MCIB01000001">
    <property type="protein sequence ID" value="RKD34344.1"/>
    <property type="molecule type" value="Genomic_DNA"/>
</dbReference>
<dbReference type="Proteomes" id="UP000284177">
    <property type="component" value="Unassembled WGS sequence"/>
</dbReference>
<feature type="transmembrane region" description="Helical" evidence="8">
    <location>
        <begin position="191"/>
        <end position="213"/>
    </location>
</feature>
<dbReference type="PRINTS" id="PR00173">
    <property type="entry name" value="EDTRNSPORT"/>
</dbReference>
<dbReference type="InterPro" id="IPR001991">
    <property type="entry name" value="Na-dicarboxylate_symporter"/>
</dbReference>
<proteinExistence type="predicted"/>
<dbReference type="Pfam" id="PF00375">
    <property type="entry name" value="SDF"/>
    <property type="match status" value="1"/>
</dbReference>
<keyword evidence="6 8" id="KW-1133">Transmembrane helix</keyword>
<dbReference type="SUPFAM" id="SSF118215">
    <property type="entry name" value="Proton glutamate symport protein"/>
    <property type="match status" value="1"/>
</dbReference>
<keyword evidence="4 8" id="KW-0812">Transmembrane</keyword>
<dbReference type="AlphaFoldDB" id="A0A419TA35"/>
<feature type="transmembrane region" description="Helical" evidence="8">
    <location>
        <begin position="225"/>
        <end position="248"/>
    </location>
</feature>
<evidence type="ECO:0000256" key="1">
    <source>
        <dbReference type="ARBA" id="ARBA00004651"/>
    </source>
</evidence>
<feature type="transmembrane region" description="Helical" evidence="8">
    <location>
        <begin position="357"/>
        <end position="379"/>
    </location>
</feature>
<dbReference type="GO" id="GO:0006835">
    <property type="term" value="P:dicarboxylic acid transport"/>
    <property type="evidence" value="ECO:0007669"/>
    <property type="project" value="TreeGrafter"/>
</dbReference>
<dbReference type="InterPro" id="IPR036458">
    <property type="entry name" value="Na:dicarbo_symporter_sf"/>
</dbReference>
<evidence type="ECO:0000256" key="8">
    <source>
        <dbReference type="SAM" id="Phobius"/>
    </source>
</evidence>
<gene>
    <name evidence="9" type="ORF">BET03_00485</name>
</gene>
<accession>A0A419TA35</accession>
<sequence>MKNKSSLTKKILIGLVLGALFGLILNKVPSGYIKDTLLIDGILQLVGGIFINAIKMLVVPLVFVSLVCGASAIGDIKKLGRVGGKTLLFYLITTCIAITLALVLGKLINPGIGLDLSNVLKVEPTIGESKSLVNVITDMVPNNPIAALANGSMLQIIVFALLTGVTMAMIRDKAQPVIDIFNSLNEIMMKMVMVIMTIAPYGVFALIAKTFATVGYDAMLPLLKYMIAVLLALVLHATFTYMGALGTIGKLNPIQFFKNFAPAMGVAFSTASSSGTLPVTIDTAENRCGVSKNIASFTLPLGATINMDGTAIMQGVAVIFISQVYGIDLSLQALITVILTATLASVGTAGVPGVGLITLSMVLQSVGLPVEGIALIIGIDRLLDMSRTVINITGDTVCTILIAKSENEFDKDIYYAKNDNGSTNADDREAEVA</sequence>
<dbReference type="PANTHER" id="PTHR42865">
    <property type="entry name" value="PROTON/GLUTAMATE-ASPARTATE SYMPORTER"/>
    <property type="match status" value="1"/>
</dbReference>
<comment type="subcellular location">
    <subcellularLocation>
        <location evidence="1">Cell membrane</location>
        <topology evidence="1">Multi-pass membrane protein</topology>
    </subcellularLocation>
</comment>
<evidence type="ECO:0000256" key="3">
    <source>
        <dbReference type="ARBA" id="ARBA00022475"/>
    </source>
</evidence>
<feature type="transmembrane region" description="Helical" evidence="8">
    <location>
        <begin position="333"/>
        <end position="351"/>
    </location>
</feature>